<proteinExistence type="predicted"/>
<dbReference type="Pfam" id="PF00356">
    <property type="entry name" value="LacI"/>
    <property type="match status" value="1"/>
</dbReference>
<comment type="caution">
    <text evidence="6">The sequence shown here is derived from an EMBL/GenBank/DDBJ whole genome shotgun (WGS) entry which is preliminary data.</text>
</comment>
<dbReference type="SMART" id="SM00354">
    <property type="entry name" value="HTH_LACI"/>
    <property type="match status" value="1"/>
</dbReference>
<dbReference type="AlphaFoldDB" id="A0A4Y4DIB5"/>
<dbReference type="SUPFAM" id="SSF53822">
    <property type="entry name" value="Periplasmic binding protein-like I"/>
    <property type="match status" value="1"/>
</dbReference>
<feature type="domain" description="HTH lacI-type" evidence="5">
    <location>
        <begin position="7"/>
        <end position="61"/>
    </location>
</feature>
<evidence type="ECO:0000256" key="1">
    <source>
        <dbReference type="ARBA" id="ARBA00023015"/>
    </source>
</evidence>
<organism evidence="6 7">
    <name type="scientific">Glutamicibacter uratoxydans</name>
    <name type="common">Arthrobacter uratoxydans</name>
    <dbReference type="NCBI Taxonomy" id="43667"/>
    <lineage>
        <taxon>Bacteria</taxon>
        <taxon>Bacillati</taxon>
        <taxon>Actinomycetota</taxon>
        <taxon>Actinomycetes</taxon>
        <taxon>Micrococcales</taxon>
        <taxon>Micrococcaceae</taxon>
        <taxon>Glutamicibacter</taxon>
    </lineage>
</organism>
<dbReference type="EMBL" id="BJNY01000002">
    <property type="protein sequence ID" value="GED04992.1"/>
    <property type="molecule type" value="Genomic_DNA"/>
</dbReference>
<keyword evidence="7" id="KW-1185">Reference proteome</keyword>
<accession>A0A4Y4DIB5</accession>
<dbReference type="InterPro" id="IPR046335">
    <property type="entry name" value="LacI/GalR-like_sensor"/>
</dbReference>
<keyword evidence="1" id="KW-0805">Transcription regulation</keyword>
<dbReference type="Gene3D" id="1.10.260.40">
    <property type="entry name" value="lambda repressor-like DNA-binding domains"/>
    <property type="match status" value="1"/>
</dbReference>
<dbReference type="Gene3D" id="3.40.50.2300">
    <property type="match status" value="2"/>
</dbReference>
<dbReference type="InterPro" id="IPR000843">
    <property type="entry name" value="HTH_LacI"/>
</dbReference>
<keyword evidence="2" id="KW-0238">DNA-binding</keyword>
<name>A0A4Y4DIB5_GLUUR</name>
<dbReference type="GO" id="GO:0000976">
    <property type="term" value="F:transcription cis-regulatory region binding"/>
    <property type="evidence" value="ECO:0007669"/>
    <property type="project" value="TreeGrafter"/>
</dbReference>
<dbReference type="CDD" id="cd01392">
    <property type="entry name" value="HTH_LacI"/>
    <property type="match status" value="1"/>
</dbReference>
<dbReference type="SUPFAM" id="SSF47413">
    <property type="entry name" value="lambda repressor-like DNA-binding domains"/>
    <property type="match status" value="1"/>
</dbReference>
<dbReference type="Proteomes" id="UP000316612">
    <property type="component" value="Unassembled WGS sequence"/>
</dbReference>
<dbReference type="PROSITE" id="PS00356">
    <property type="entry name" value="HTH_LACI_1"/>
    <property type="match status" value="1"/>
</dbReference>
<gene>
    <name evidence="6" type="ORF">AUR04nite_05240</name>
</gene>
<dbReference type="Pfam" id="PF13377">
    <property type="entry name" value="Peripla_BP_3"/>
    <property type="match status" value="1"/>
</dbReference>
<dbReference type="InterPro" id="IPR028082">
    <property type="entry name" value="Peripla_BP_I"/>
</dbReference>
<sequence length="338" mass="36303">MVKAKKTTIHDVAKAANVSIAAVSFALNGKGTLSQATREHIIATAEHIGYQADALARGLRRSRLGAIGIVNRSLDLLGEYFLPGIDAFDRTISTLSALALQRGLAPVVLPDLTGASIPAISLALDGYIIVSPQSGDPVLELLDNREIPYACIGFDPSQAGFRSWASEDDAESCLQVMEHFRRQGAQHPSLLRGESENSWNVSSEQAYRTWCAAQGVQPQVHVLDESSGVAGAVGLFDKLWPQNKTDAIYAMTARHAVGIVTAALDQGVDVPGELLVATGSDSEAARFSRPAISAIQLNPNEVCADALNLLIERMEEREPSGPVLRRAKFRPRSSSLRR</sequence>
<evidence type="ECO:0000256" key="4">
    <source>
        <dbReference type="SAM" id="MobiDB-lite"/>
    </source>
</evidence>
<evidence type="ECO:0000256" key="2">
    <source>
        <dbReference type="ARBA" id="ARBA00023125"/>
    </source>
</evidence>
<evidence type="ECO:0000259" key="5">
    <source>
        <dbReference type="PROSITE" id="PS50932"/>
    </source>
</evidence>
<dbReference type="PROSITE" id="PS50932">
    <property type="entry name" value="HTH_LACI_2"/>
    <property type="match status" value="1"/>
</dbReference>
<feature type="region of interest" description="Disordered" evidence="4">
    <location>
        <begin position="318"/>
        <end position="338"/>
    </location>
</feature>
<evidence type="ECO:0000256" key="3">
    <source>
        <dbReference type="ARBA" id="ARBA00023163"/>
    </source>
</evidence>
<protein>
    <submittedName>
        <fullName evidence="6">LacI family transcriptional regulator</fullName>
    </submittedName>
</protein>
<evidence type="ECO:0000313" key="7">
    <source>
        <dbReference type="Proteomes" id="UP000316612"/>
    </source>
</evidence>
<reference evidence="6 7" key="1">
    <citation type="submission" date="2019-06" db="EMBL/GenBank/DDBJ databases">
        <title>Whole genome shotgun sequence of Glutamicibacter uratoxydans NBRC 15515.</title>
        <authorList>
            <person name="Hosoyama A."/>
            <person name="Uohara A."/>
            <person name="Ohji S."/>
            <person name="Ichikawa N."/>
        </authorList>
    </citation>
    <scope>NUCLEOTIDE SEQUENCE [LARGE SCALE GENOMIC DNA]</scope>
    <source>
        <strain evidence="6 7">NBRC 15515</strain>
    </source>
</reference>
<dbReference type="PANTHER" id="PTHR30146">
    <property type="entry name" value="LACI-RELATED TRANSCRIPTIONAL REPRESSOR"/>
    <property type="match status" value="1"/>
</dbReference>
<dbReference type="InterPro" id="IPR010982">
    <property type="entry name" value="Lambda_DNA-bd_dom_sf"/>
</dbReference>
<dbReference type="PANTHER" id="PTHR30146:SF153">
    <property type="entry name" value="LACTOSE OPERON REPRESSOR"/>
    <property type="match status" value="1"/>
</dbReference>
<evidence type="ECO:0000313" key="6">
    <source>
        <dbReference type="EMBL" id="GED04992.1"/>
    </source>
</evidence>
<keyword evidence="3" id="KW-0804">Transcription</keyword>
<dbReference type="GO" id="GO:0003700">
    <property type="term" value="F:DNA-binding transcription factor activity"/>
    <property type="evidence" value="ECO:0007669"/>
    <property type="project" value="TreeGrafter"/>
</dbReference>
<feature type="compositionally biased region" description="Basic residues" evidence="4">
    <location>
        <begin position="325"/>
        <end position="338"/>
    </location>
</feature>
<dbReference type="RefSeq" id="WP_218024619.1">
    <property type="nucleotide sequence ID" value="NZ_BJNY01000002.1"/>
</dbReference>